<protein>
    <submittedName>
        <fullName evidence="1">Uncharacterized protein</fullName>
    </submittedName>
</protein>
<evidence type="ECO:0000313" key="1">
    <source>
        <dbReference type="EMBL" id="KAH3728037.1"/>
    </source>
</evidence>
<dbReference type="EMBL" id="JAIWYP010000012">
    <property type="protein sequence ID" value="KAH3728037.1"/>
    <property type="molecule type" value="Genomic_DNA"/>
</dbReference>
<name>A0A9D4HPB7_DREPO</name>
<gene>
    <name evidence="1" type="ORF">DPMN_053983</name>
</gene>
<sequence>MGVGVGTGDGLVVSSKYQSNLIINKEVMAILAKFNNLTLRWTKYGSRHWLLHQATIDEDQYEDQCTRPQSRHWLLHQATIDEDQYEDQCTRPQSRHWLLHQATIDEDQYEDQLHQATVKALALENSRHGSENQPFMMSHDDKTQTSTHAVKVSENFITFQICGGHIKFQTFLTIF</sequence>
<dbReference type="Proteomes" id="UP000828390">
    <property type="component" value="Unassembled WGS sequence"/>
</dbReference>
<dbReference type="AlphaFoldDB" id="A0A9D4HPB7"/>
<organism evidence="1 2">
    <name type="scientific">Dreissena polymorpha</name>
    <name type="common">Zebra mussel</name>
    <name type="synonym">Mytilus polymorpha</name>
    <dbReference type="NCBI Taxonomy" id="45954"/>
    <lineage>
        <taxon>Eukaryota</taxon>
        <taxon>Metazoa</taxon>
        <taxon>Spiralia</taxon>
        <taxon>Lophotrochozoa</taxon>
        <taxon>Mollusca</taxon>
        <taxon>Bivalvia</taxon>
        <taxon>Autobranchia</taxon>
        <taxon>Heteroconchia</taxon>
        <taxon>Euheterodonta</taxon>
        <taxon>Imparidentia</taxon>
        <taxon>Neoheterodontei</taxon>
        <taxon>Myida</taxon>
        <taxon>Dreissenoidea</taxon>
        <taxon>Dreissenidae</taxon>
        <taxon>Dreissena</taxon>
    </lineage>
</organism>
<accession>A0A9D4HPB7</accession>
<keyword evidence="2" id="KW-1185">Reference proteome</keyword>
<reference evidence="1" key="1">
    <citation type="journal article" date="2019" name="bioRxiv">
        <title>The Genome of the Zebra Mussel, Dreissena polymorpha: A Resource for Invasive Species Research.</title>
        <authorList>
            <person name="McCartney M.A."/>
            <person name="Auch B."/>
            <person name="Kono T."/>
            <person name="Mallez S."/>
            <person name="Zhang Y."/>
            <person name="Obille A."/>
            <person name="Becker A."/>
            <person name="Abrahante J.E."/>
            <person name="Garbe J."/>
            <person name="Badalamenti J.P."/>
            <person name="Herman A."/>
            <person name="Mangelson H."/>
            <person name="Liachko I."/>
            <person name="Sullivan S."/>
            <person name="Sone E.D."/>
            <person name="Koren S."/>
            <person name="Silverstein K.A.T."/>
            <person name="Beckman K.B."/>
            <person name="Gohl D.M."/>
        </authorList>
    </citation>
    <scope>NUCLEOTIDE SEQUENCE</scope>
    <source>
        <strain evidence="1">Duluth1</strain>
        <tissue evidence="1">Whole animal</tissue>
    </source>
</reference>
<proteinExistence type="predicted"/>
<comment type="caution">
    <text evidence="1">The sequence shown here is derived from an EMBL/GenBank/DDBJ whole genome shotgun (WGS) entry which is preliminary data.</text>
</comment>
<evidence type="ECO:0000313" key="2">
    <source>
        <dbReference type="Proteomes" id="UP000828390"/>
    </source>
</evidence>
<reference evidence="1" key="2">
    <citation type="submission" date="2020-11" db="EMBL/GenBank/DDBJ databases">
        <authorList>
            <person name="McCartney M.A."/>
            <person name="Auch B."/>
            <person name="Kono T."/>
            <person name="Mallez S."/>
            <person name="Becker A."/>
            <person name="Gohl D.M."/>
            <person name="Silverstein K.A.T."/>
            <person name="Koren S."/>
            <person name="Bechman K.B."/>
            <person name="Herman A."/>
            <person name="Abrahante J.E."/>
            <person name="Garbe J."/>
        </authorList>
    </citation>
    <scope>NUCLEOTIDE SEQUENCE</scope>
    <source>
        <strain evidence="1">Duluth1</strain>
        <tissue evidence="1">Whole animal</tissue>
    </source>
</reference>